<protein>
    <recommendedName>
        <fullName evidence="5">Glycosyltransferase RgtA/B/C/D-like domain-containing protein</fullName>
    </recommendedName>
</protein>
<keyword evidence="4" id="KW-1185">Reference proteome</keyword>
<dbReference type="AlphaFoldDB" id="A0A5R8WVZ7"/>
<dbReference type="RefSeq" id="WP_138074954.1">
    <property type="nucleotide sequence ID" value="NZ_VAJM01000001.1"/>
</dbReference>
<evidence type="ECO:0000313" key="3">
    <source>
        <dbReference type="EMBL" id="TLM96700.1"/>
    </source>
</evidence>
<evidence type="ECO:0000256" key="2">
    <source>
        <dbReference type="SAM" id="Phobius"/>
    </source>
</evidence>
<feature type="transmembrane region" description="Helical" evidence="2">
    <location>
        <begin position="161"/>
        <end position="191"/>
    </location>
</feature>
<gene>
    <name evidence="3" type="ORF">FDY95_01520</name>
</gene>
<name>A0A5R8WVZ7_9BACT</name>
<feature type="transmembrane region" description="Helical" evidence="2">
    <location>
        <begin position="331"/>
        <end position="347"/>
    </location>
</feature>
<feature type="region of interest" description="Disordered" evidence="1">
    <location>
        <begin position="498"/>
        <end position="519"/>
    </location>
</feature>
<evidence type="ECO:0000313" key="4">
    <source>
        <dbReference type="Proteomes" id="UP000305517"/>
    </source>
</evidence>
<evidence type="ECO:0000256" key="1">
    <source>
        <dbReference type="SAM" id="MobiDB-lite"/>
    </source>
</evidence>
<dbReference type="EMBL" id="VAJM01000001">
    <property type="protein sequence ID" value="TLM96700.1"/>
    <property type="molecule type" value="Genomic_DNA"/>
</dbReference>
<reference evidence="3 4" key="1">
    <citation type="submission" date="2019-05" db="EMBL/GenBank/DDBJ databases">
        <title>Hymenobacter edaphi sp. nov., isolated from abandoned arsenic-contaminated farmland soil.</title>
        <authorList>
            <person name="Nie L."/>
        </authorList>
    </citation>
    <scope>NUCLEOTIDE SEQUENCE [LARGE SCALE GENOMIC DNA]</scope>
    <source>
        <strain evidence="3 4">1-3-3-8</strain>
    </source>
</reference>
<comment type="caution">
    <text evidence="3">The sequence shown here is derived from an EMBL/GenBank/DDBJ whole genome shotgun (WGS) entry which is preliminary data.</text>
</comment>
<evidence type="ECO:0008006" key="5">
    <source>
        <dbReference type="Google" id="ProtNLM"/>
    </source>
</evidence>
<accession>A0A5R8WVZ7</accession>
<feature type="transmembrane region" description="Helical" evidence="2">
    <location>
        <begin position="78"/>
        <end position="99"/>
    </location>
</feature>
<keyword evidence="2" id="KW-1133">Transmembrane helix</keyword>
<sequence length="519" mass="57181">MTHASGLGYWGRVVGLPVLLVLLTATVLGSHYETNDDFSITLLLRGRTTAAPVTNLHLYFHGWAWLLARLYQTWPGLPWYGLVLYGLLTLALVLLTAVLERLLAPHTSPAQRAGLLAGFLLLAGLEHAQWFNYVRVPLLLGGAAVLWAAQQPGGPRSRPALLLGLLLFAAAWAIRPSAAVLGAVVVAPVAWGLGRPGAWRVVAGAAAVALLLGLLVQLTRTPQAARYRRLDVLKSEVLDYGWRVPAPRTRADSLGVQAVEQWAFGDSTLVNEAFFQRAYRPNPRFVAERLAGLLPAAVQLARDYFPLLALSALLLLLGLDQPAARRRWSQLYLLGLVLLLLGLQLGLKLPPRLAGPLLTLGVLTQLALMAAQPWRLPAWKRRLVLPVLALLVSAYGYKVMHRRQVLHEEERRNLALLRSQLRRPPERARVIVGVGLEAAFKSLSPFRQVVPADGPPWLLLTGWPTLDPSQPQLRQQLTGSRVQPEALRRLARRSDVRWLGPAPLPPARPLPQTYRQPPR</sequence>
<keyword evidence="2" id="KW-0472">Membrane</keyword>
<dbReference type="OrthoDB" id="878475at2"/>
<keyword evidence="2" id="KW-0812">Transmembrane</keyword>
<feature type="transmembrane region" description="Helical" evidence="2">
    <location>
        <begin position="197"/>
        <end position="219"/>
    </location>
</feature>
<proteinExistence type="predicted"/>
<dbReference type="Proteomes" id="UP000305517">
    <property type="component" value="Unassembled WGS sequence"/>
</dbReference>
<organism evidence="3 4">
    <name type="scientific">Hymenobacter jeollabukensis</name>
    <dbReference type="NCBI Taxonomy" id="2025313"/>
    <lineage>
        <taxon>Bacteria</taxon>
        <taxon>Pseudomonadati</taxon>
        <taxon>Bacteroidota</taxon>
        <taxon>Cytophagia</taxon>
        <taxon>Cytophagales</taxon>
        <taxon>Hymenobacteraceae</taxon>
        <taxon>Hymenobacter</taxon>
    </lineage>
</organism>